<dbReference type="PANTHER" id="PTHR43004:SF19">
    <property type="entry name" value="BINDING MONOOXYGENASE, PUTATIVE (JCVI)-RELATED"/>
    <property type="match status" value="1"/>
</dbReference>
<dbReference type="InterPro" id="IPR050641">
    <property type="entry name" value="RIFMO-like"/>
</dbReference>
<feature type="domain" description="FAD-binding" evidence="4">
    <location>
        <begin position="5"/>
        <end position="333"/>
    </location>
</feature>
<comment type="caution">
    <text evidence="5">The sequence shown here is derived from an EMBL/GenBank/DDBJ whole genome shotgun (WGS) entry which is preliminary data.</text>
</comment>
<dbReference type="Gene3D" id="3.30.70.2450">
    <property type="match status" value="1"/>
</dbReference>
<dbReference type="InterPro" id="IPR036188">
    <property type="entry name" value="FAD/NAD-bd_sf"/>
</dbReference>
<dbReference type="Proteomes" id="UP001604002">
    <property type="component" value="Unassembled WGS sequence"/>
</dbReference>
<proteinExistence type="predicted"/>
<dbReference type="PRINTS" id="PR00420">
    <property type="entry name" value="RNGMNOXGNASE"/>
</dbReference>
<dbReference type="Pfam" id="PF01494">
    <property type="entry name" value="FAD_binding_3"/>
    <property type="match status" value="1"/>
</dbReference>
<dbReference type="SUPFAM" id="SSF51905">
    <property type="entry name" value="FAD/NAD(P)-binding domain"/>
    <property type="match status" value="1"/>
</dbReference>
<reference evidence="5 6" key="1">
    <citation type="submission" date="2024-02" db="EMBL/GenBank/DDBJ databases">
        <title>Expansion and revision of Xanthobacter and proposal of Roseixanthobacter gen. nov.</title>
        <authorList>
            <person name="Soltysiak M.P.M."/>
            <person name="Jalihal A."/>
            <person name="Ory A."/>
            <person name="Chrisophersen C."/>
            <person name="Lee A.D."/>
            <person name="Boulton J."/>
            <person name="Springer M."/>
        </authorList>
    </citation>
    <scope>NUCLEOTIDE SEQUENCE [LARGE SCALE GENOMIC DNA]</scope>
    <source>
        <strain evidence="5 6">23A</strain>
    </source>
</reference>
<protein>
    <submittedName>
        <fullName evidence="5">FAD-dependent monooxygenase</fullName>
    </submittedName>
</protein>
<evidence type="ECO:0000259" key="4">
    <source>
        <dbReference type="Pfam" id="PF01494"/>
    </source>
</evidence>
<keyword evidence="5" id="KW-0503">Monooxygenase</keyword>
<name>A0ABW6ZPE1_9HYPH</name>
<dbReference type="EMBL" id="JBAFVH010000001">
    <property type="protein sequence ID" value="MFG1370596.1"/>
    <property type="molecule type" value="Genomic_DNA"/>
</dbReference>
<dbReference type="RefSeq" id="WP_393990700.1">
    <property type="nucleotide sequence ID" value="NZ_JBAFVH010000001.1"/>
</dbReference>
<sequence length="522" mass="55343">MVAAVTVLVVGAGPTGLLLAAELQRRGVDCLLIDAHESPLDWDRATVVHPRSLEIFDALGIVEPLLAAGVKQRLARIHSDGSVLGDIDLALCGSRYAFNLGISEEVTEAVLTDYLTRLGGTVTRATRLVGLDERTDGVLATMESEGTTTQVLAQWVVGCDGNRSTVRTLAGIARDGHDIAEPWAVFDTSVGGWTQSYEANYAYLDDIPVILTALPDQRWRVYLRPSSDASDLTADAAITLGRYVPGLRFEDVANPTRFHCHTTVARSFRAGRLLLAGDAAHTCSPAQGHGMNSGLQDAFNLSWKLALVCQGICPDTLLDSYDAERRPVAQLVTASGDAAESLQSVKDPDERRARDAAIRAVFADPSSRHHEAVAEAELDIDYGGSPIVMGDRHDALAPGQRLPDRIAARSADGGACMLNDFANRPGHTAILIGGPSTPQEELAQVHDAIRSRPGLAVLEASFALTTHPDGADGHGRVEPAVADRLGVGAITLLVVRPDGHVGLRADANHADALETYGALLGA</sequence>
<evidence type="ECO:0000313" key="5">
    <source>
        <dbReference type="EMBL" id="MFG1370596.1"/>
    </source>
</evidence>
<keyword evidence="3" id="KW-0274">FAD</keyword>
<dbReference type="Gene3D" id="3.40.30.120">
    <property type="match status" value="1"/>
</dbReference>
<dbReference type="InterPro" id="IPR002938">
    <property type="entry name" value="FAD-bd"/>
</dbReference>
<keyword evidence="5" id="KW-0560">Oxidoreductase</keyword>
<evidence type="ECO:0000256" key="1">
    <source>
        <dbReference type="ARBA" id="ARBA00001974"/>
    </source>
</evidence>
<keyword evidence="2" id="KW-0285">Flavoprotein</keyword>
<evidence type="ECO:0000313" key="6">
    <source>
        <dbReference type="Proteomes" id="UP001604002"/>
    </source>
</evidence>
<organism evidence="5 6">
    <name type="scientific">Xanthobacter oligotrophicus</name>
    <dbReference type="NCBI Taxonomy" id="2607286"/>
    <lineage>
        <taxon>Bacteria</taxon>
        <taxon>Pseudomonadati</taxon>
        <taxon>Pseudomonadota</taxon>
        <taxon>Alphaproteobacteria</taxon>
        <taxon>Hyphomicrobiales</taxon>
        <taxon>Xanthobacteraceae</taxon>
        <taxon>Xanthobacter</taxon>
    </lineage>
</organism>
<comment type="cofactor">
    <cofactor evidence="1">
        <name>FAD</name>
        <dbReference type="ChEBI" id="CHEBI:57692"/>
    </cofactor>
</comment>
<evidence type="ECO:0000256" key="2">
    <source>
        <dbReference type="ARBA" id="ARBA00022630"/>
    </source>
</evidence>
<dbReference type="PANTHER" id="PTHR43004">
    <property type="entry name" value="TRK SYSTEM POTASSIUM UPTAKE PROTEIN"/>
    <property type="match status" value="1"/>
</dbReference>
<evidence type="ECO:0000256" key="3">
    <source>
        <dbReference type="ARBA" id="ARBA00022827"/>
    </source>
</evidence>
<keyword evidence="6" id="KW-1185">Reference proteome</keyword>
<dbReference type="Gene3D" id="3.50.50.60">
    <property type="entry name" value="FAD/NAD(P)-binding domain"/>
    <property type="match status" value="1"/>
</dbReference>
<dbReference type="GO" id="GO:0004497">
    <property type="term" value="F:monooxygenase activity"/>
    <property type="evidence" value="ECO:0007669"/>
    <property type="project" value="UniProtKB-KW"/>
</dbReference>
<gene>
    <name evidence="5" type="ORF">V5F32_00305</name>
</gene>
<accession>A0ABW6ZPE1</accession>